<feature type="signal peptide" evidence="1">
    <location>
        <begin position="1"/>
        <end position="18"/>
    </location>
</feature>
<reference evidence="2 3" key="1">
    <citation type="submission" date="2020-08" db="EMBL/GenBank/DDBJ databases">
        <title>Genomic Encyclopedia of Type Strains, Phase IV (KMG-IV): sequencing the most valuable type-strain genomes for metagenomic binning, comparative biology and taxonomic classification.</title>
        <authorList>
            <person name="Goeker M."/>
        </authorList>
    </citation>
    <scope>NUCLEOTIDE SEQUENCE [LARGE SCALE GENOMIC DNA]</scope>
    <source>
        <strain evidence="2 3">DSM 22548</strain>
    </source>
</reference>
<protein>
    <submittedName>
        <fullName evidence="2">Uncharacterized protein</fullName>
    </submittedName>
</protein>
<dbReference type="AlphaFoldDB" id="A0A7W5UIB4"/>
<sequence length="158" mass="18166">MKRILLALMMLIPMGMMAQEIGKNTQDTIQAVTNTFDYVCETPAVVFYINPVLANSDKNPYIIWEKRVLTKTAEGQQEALRIAKLCPDLKVEGMTHYYVKQLFDVKKNRTKALAFYFFKDDTELGDKRFSAEAGWYDVQPETVTAMEMDFVKRAMGVE</sequence>
<gene>
    <name evidence="2" type="ORF">FHS60_000863</name>
</gene>
<evidence type="ECO:0000313" key="3">
    <source>
        <dbReference type="Proteomes" id="UP000541425"/>
    </source>
</evidence>
<evidence type="ECO:0000256" key="1">
    <source>
        <dbReference type="SAM" id="SignalP"/>
    </source>
</evidence>
<feature type="chain" id="PRO_5031099329" evidence="1">
    <location>
        <begin position="19"/>
        <end position="158"/>
    </location>
</feature>
<dbReference type="Proteomes" id="UP000541425">
    <property type="component" value="Unassembled WGS sequence"/>
</dbReference>
<organism evidence="2 3">
    <name type="scientific">Alloprevotella rava</name>
    <dbReference type="NCBI Taxonomy" id="671218"/>
    <lineage>
        <taxon>Bacteria</taxon>
        <taxon>Pseudomonadati</taxon>
        <taxon>Bacteroidota</taxon>
        <taxon>Bacteroidia</taxon>
        <taxon>Bacteroidales</taxon>
        <taxon>Prevotellaceae</taxon>
        <taxon>Alloprevotella</taxon>
    </lineage>
</organism>
<keyword evidence="1" id="KW-0732">Signal</keyword>
<accession>A0A7W5UIB4</accession>
<dbReference type="EMBL" id="JACICA010000003">
    <property type="protein sequence ID" value="MBB3702405.1"/>
    <property type="molecule type" value="Genomic_DNA"/>
</dbReference>
<proteinExistence type="predicted"/>
<evidence type="ECO:0000313" key="2">
    <source>
        <dbReference type="EMBL" id="MBB3702405.1"/>
    </source>
</evidence>
<comment type="caution">
    <text evidence="2">The sequence shown here is derived from an EMBL/GenBank/DDBJ whole genome shotgun (WGS) entry which is preliminary data.</text>
</comment>
<dbReference type="RefSeq" id="WP_183695349.1">
    <property type="nucleotide sequence ID" value="NZ_JACICA010000003.1"/>
</dbReference>
<name>A0A7W5UIB4_9BACT</name>